<organism evidence="9 10">
    <name type="scientific">Trichonephila clavata</name>
    <name type="common">Joro spider</name>
    <name type="synonym">Nephila clavata</name>
    <dbReference type="NCBI Taxonomy" id="2740835"/>
    <lineage>
        <taxon>Eukaryota</taxon>
        <taxon>Metazoa</taxon>
        <taxon>Ecdysozoa</taxon>
        <taxon>Arthropoda</taxon>
        <taxon>Chelicerata</taxon>
        <taxon>Arachnida</taxon>
        <taxon>Araneae</taxon>
        <taxon>Araneomorphae</taxon>
        <taxon>Entelegynae</taxon>
        <taxon>Araneoidea</taxon>
        <taxon>Nephilidae</taxon>
        <taxon>Trichonephila</taxon>
    </lineage>
</organism>
<evidence type="ECO:0000313" key="10">
    <source>
        <dbReference type="Proteomes" id="UP000887116"/>
    </source>
</evidence>
<feature type="domain" description="RNA polymerase Rpb1" evidence="8">
    <location>
        <begin position="2"/>
        <end position="102"/>
    </location>
</feature>
<dbReference type="Gene3D" id="1.10.274.100">
    <property type="entry name" value="RNA polymerase Rpb1, domain 3"/>
    <property type="match status" value="1"/>
</dbReference>
<evidence type="ECO:0000256" key="2">
    <source>
        <dbReference type="ARBA" id="ARBA00012418"/>
    </source>
</evidence>
<keyword evidence="10" id="KW-1185">Reference proteome</keyword>
<keyword evidence="3 9" id="KW-0240">DNA-directed RNA polymerase</keyword>
<keyword evidence="6" id="KW-0804">Transcription</keyword>
<dbReference type="GO" id="GO:0003899">
    <property type="term" value="F:DNA-directed RNA polymerase activity"/>
    <property type="evidence" value="ECO:0007669"/>
    <property type="project" value="UniProtKB-EC"/>
</dbReference>
<sequence>MLPPAILKPQVLWSGKQVVSTIIINLIPEGKIPPTLEGKTKVSRKNWKSHSPPKRSLSDNTDDYMTESDVIIRQGELLCGVIDKGQVGPTPYSVIHLCYEIESQPARVKITAENKYHHVITLIETKIYTHVTAIVMNPLVNVKYKAGVGNLSAVACQTYLPT</sequence>
<evidence type="ECO:0000256" key="4">
    <source>
        <dbReference type="ARBA" id="ARBA00022679"/>
    </source>
</evidence>
<dbReference type="SUPFAM" id="SSF64484">
    <property type="entry name" value="beta and beta-prime subunits of DNA dependent RNA-polymerase"/>
    <property type="match status" value="1"/>
</dbReference>
<name>A0A8X6F6U3_TRICU</name>
<dbReference type="EMBL" id="BMAO01001136">
    <property type="protein sequence ID" value="GFQ71306.1"/>
    <property type="molecule type" value="Genomic_DNA"/>
</dbReference>
<dbReference type="GO" id="GO:0006351">
    <property type="term" value="P:DNA-templated transcription"/>
    <property type="evidence" value="ECO:0007669"/>
    <property type="project" value="InterPro"/>
</dbReference>
<gene>
    <name evidence="9" type="primary">Polr1a</name>
    <name evidence="9" type="ORF">TNCT_594501</name>
</gene>
<evidence type="ECO:0000256" key="6">
    <source>
        <dbReference type="ARBA" id="ARBA00023163"/>
    </source>
</evidence>
<evidence type="ECO:0000256" key="3">
    <source>
        <dbReference type="ARBA" id="ARBA00022478"/>
    </source>
</evidence>
<evidence type="ECO:0000256" key="1">
    <source>
        <dbReference type="ARBA" id="ARBA00006460"/>
    </source>
</evidence>
<dbReference type="AlphaFoldDB" id="A0A8X6F6U3"/>
<accession>A0A8X6F6U3</accession>
<feature type="region of interest" description="Disordered" evidence="7">
    <location>
        <begin position="35"/>
        <end position="60"/>
    </location>
</feature>
<protein>
    <recommendedName>
        <fullName evidence="2">DNA-directed RNA polymerase</fullName>
        <ecNumber evidence="2">2.7.7.6</ecNumber>
    </recommendedName>
</protein>
<dbReference type="Pfam" id="PF04983">
    <property type="entry name" value="RNA_pol_Rpb1_3"/>
    <property type="match status" value="1"/>
</dbReference>
<comment type="similarity">
    <text evidence="1">Belongs to the RNA polymerase beta' chain family.</text>
</comment>
<reference evidence="9" key="1">
    <citation type="submission" date="2020-07" db="EMBL/GenBank/DDBJ databases">
        <title>Multicomponent nature underlies the extraordinary mechanical properties of spider dragline silk.</title>
        <authorList>
            <person name="Kono N."/>
            <person name="Nakamura H."/>
            <person name="Mori M."/>
            <person name="Yoshida Y."/>
            <person name="Ohtoshi R."/>
            <person name="Malay A.D."/>
            <person name="Moran D.A.P."/>
            <person name="Tomita M."/>
            <person name="Numata K."/>
            <person name="Arakawa K."/>
        </authorList>
    </citation>
    <scope>NUCLEOTIDE SEQUENCE</scope>
</reference>
<evidence type="ECO:0000256" key="5">
    <source>
        <dbReference type="ARBA" id="ARBA00022695"/>
    </source>
</evidence>
<dbReference type="GO" id="GO:0000428">
    <property type="term" value="C:DNA-directed RNA polymerase complex"/>
    <property type="evidence" value="ECO:0007669"/>
    <property type="project" value="UniProtKB-KW"/>
</dbReference>
<feature type="compositionally biased region" description="Basic residues" evidence="7">
    <location>
        <begin position="41"/>
        <end position="53"/>
    </location>
</feature>
<keyword evidence="5" id="KW-0548">Nucleotidyltransferase</keyword>
<dbReference type="GO" id="GO:0003677">
    <property type="term" value="F:DNA binding"/>
    <property type="evidence" value="ECO:0007669"/>
    <property type="project" value="InterPro"/>
</dbReference>
<comment type="caution">
    <text evidence="9">The sequence shown here is derived from an EMBL/GenBank/DDBJ whole genome shotgun (WGS) entry which is preliminary data.</text>
</comment>
<evidence type="ECO:0000256" key="7">
    <source>
        <dbReference type="SAM" id="MobiDB-lite"/>
    </source>
</evidence>
<evidence type="ECO:0000259" key="8">
    <source>
        <dbReference type="Pfam" id="PF04983"/>
    </source>
</evidence>
<dbReference type="InterPro" id="IPR042102">
    <property type="entry name" value="RNA_pol_Rpb1_3_sf"/>
</dbReference>
<evidence type="ECO:0000313" key="9">
    <source>
        <dbReference type="EMBL" id="GFQ71306.1"/>
    </source>
</evidence>
<dbReference type="Proteomes" id="UP000887116">
    <property type="component" value="Unassembled WGS sequence"/>
</dbReference>
<dbReference type="InterPro" id="IPR007066">
    <property type="entry name" value="RNA_pol_Rpb1_3"/>
</dbReference>
<keyword evidence="4" id="KW-0808">Transferase</keyword>
<proteinExistence type="inferred from homology"/>
<dbReference type="EC" id="2.7.7.6" evidence="2"/>
<dbReference type="OrthoDB" id="6507662at2759"/>